<dbReference type="PANTHER" id="PTHR35177">
    <property type="entry name" value="HYDROGENASE MATURATION FACTOR HYBG"/>
    <property type="match status" value="1"/>
</dbReference>
<dbReference type="Gene3D" id="2.30.30.140">
    <property type="match status" value="1"/>
</dbReference>
<evidence type="ECO:0000313" key="3">
    <source>
        <dbReference type="Proteomes" id="UP001205603"/>
    </source>
</evidence>
<dbReference type="NCBIfam" id="TIGR00074">
    <property type="entry name" value="hypC_hupF"/>
    <property type="match status" value="1"/>
</dbReference>
<dbReference type="InterPro" id="IPR001109">
    <property type="entry name" value="Hydrogenase_HupF/HypC"/>
</dbReference>
<sequence length="82" mass="9124">MCLAIPGKIISVDRSTEGLAMAKVDFGGILKDICIEWVDAEKEDYILAHAGVAITRIDMEEAIHTLQDFETIGKITKNNEFR</sequence>
<reference evidence="2 3" key="1">
    <citation type="submission" date="2022-07" db="EMBL/GenBank/DDBJ databases">
        <title>Fecal culturing of patients with breast cancer.</title>
        <authorList>
            <person name="Teng N.M.Y."/>
            <person name="Kiu R."/>
            <person name="Evans R."/>
            <person name="Baker D.J."/>
            <person name="Zenner C."/>
            <person name="Robinson S.D."/>
            <person name="Hall L.J."/>
        </authorList>
    </citation>
    <scope>NUCLEOTIDE SEQUENCE [LARGE SCALE GENOMIC DNA]</scope>
    <source>
        <strain evidence="2 3">LH1063</strain>
    </source>
</reference>
<dbReference type="Pfam" id="PF01455">
    <property type="entry name" value="HupF_HypC"/>
    <property type="match status" value="1"/>
</dbReference>
<evidence type="ECO:0000313" key="2">
    <source>
        <dbReference type="EMBL" id="MCP9612118.1"/>
    </source>
</evidence>
<evidence type="ECO:0000256" key="1">
    <source>
        <dbReference type="ARBA" id="ARBA00006018"/>
    </source>
</evidence>
<dbReference type="PROSITE" id="PS01097">
    <property type="entry name" value="HUPF_HYPC"/>
    <property type="match status" value="1"/>
</dbReference>
<accession>A0ABT1MHK7</accession>
<dbReference type="InterPro" id="IPR019812">
    <property type="entry name" value="Hydgase_assmbl_chp_CS"/>
</dbReference>
<gene>
    <name evidence="2" type="ORF">NMU02_08450</name>
</gene>
<keyword evidence="3" id="KW-1185">Reference proteome</keyword>
<comment type="similarity">
    <text evidence="1">Belongs to the HupF/HypC family.</text>
</comment>
<dbReference type="EMBL" id="JANDHW010000007">
    <property type="protein sequence ID" value="MCP9612118.1"/>
    <property type="molecule type" value="Genomic_DNA"/>
</dbReference>
<dbReference type="PANTHER" id="PTHR35177:SF2">
    <property type="entry name" value="HYDROGENASE MATURATION FACTOR HYBG"/>
    <property type="match status" value="1"/>
</dbReference>
<dbReference type="Proteomes" id="UP001205603">
    <property type="component" value="Unassembled WGS sequence"/>
</dbReference>
<dbReference type="RefSeq" id="WP_255027366.1">
    <property type="nucleotide sequence ID" value="NZ_JANDHW010000007.1"/>
</dbReference>
<organism evidence="2 3">
    <name type="scientific">Coprobacter tertius</name>
    <dbReference type="NCBI Taxonomy" id="2944915"/>
    <lineage>
        <taxon>Bacteria</taxon>
        <taxon>Pseudomonadati</taxon>
        <taxon>Bacteroidota</taxon>
        <taxon>Bacteroidia</taxon>
        <taxon>Bacteroidales</taxon>
        <taxon>Barnesiellaceae</taxon>
        <taxon>Coprobacter</taxon>
    </lineage>
</organism>
<dbReference type="SUPFAM" id="SSF159127">
    <property type="entry name" value="HupF/HypC-like"/>
    <property type="match status" value="1"/>
</dbReference>
<name>A0ABT1MHK7_9BACT</name>
<comment type="caution">
    <text evidence="2">The sequence shown here is derived from an EMBL/GenBank/DDBJ whole genome shotgun (WGS) entry which is preliminary data.</text>
</comment>
<protein>
    <submittedName>
        <fullName evidence="2">HypC/HybG/HupF family hydrogenase formation chaperone</fullName>
    </submittedName>
</protein>
<dbReference type="PRINTS" id="PR00445">
    <property type="entry name" value="HUPFHYPC"/>
</dbReference>
<proteinExistence type="inferred from homology"/>